<protein>
    <submittedName>
        <fullName evidence="3">3-oxoacyl-[acyl-carrier protein] reductase</fullName>
    </submittedName>
</protein>
<dbReference type="FunFam" id="3.40.50.720:FF:000084">
    <property type="entry name" value="Short-chain dehydrogenase reductase"/>
    <property type="match status" value="1"/>
</dbReference>
<dbReference type="GO" id="GO:0016616">
    <property type="term" value="F:oxidoreductase activity, acting on the CH-OH group of donors, NAD or NADP as acceptor"/>
    <property type="evidence" value="ECO:0007669"/>
    <property type="project" value="TreeGrafter"/>
</dbReference>
<proteinExistence type="inferred from homology"/>
<dbReference type="AlphaFoldDB" id="A0A285T910"/>
<evidence type="ECO:0000256" key="2">
    <source>
        <dbReference type="ARBA" id="ARBA00023002"/>
    </source>
</evidence>
<accession>A0A285T910</accession>
<dbReference type="STRING" id="538381.GCA_001696535_02397"/>
<gene>
    <name evidence="3" type="ORF">SAMN05421512_109117</name>
</gene>
<dbReference type="SUPFAM" id="SSF51735">
    <property type="entry name" value="NAD(P)-binding Rossmann-fold domains"/>
    <property type="match status" value="1"/>
</dbReference>
<dbReference type="InterPro" id="IPR036291">
    <property type="entry name" value="NAD(P)-bd_dom_sf"/>
</dbReference>
<evidence type="ECO:0000313" key="4">
    <source>
        <dbReference type="Proteomes" id="UP000219331"/>
    </source>
</evidence>
<dbReference type="PANTHER" id="PTHR42760:SF133">
    <property type="entry name" value="3-OXOACYL-[ACYL-CARRIER-PROTEIN] REDUCTASE"/>
    <property type="match status" value="1"/>
</dbReference>
<comment type="similarity">
    <text evidence="1">Belongs to the short-chain dehydrogenases/reductases (SDR) family.</text>
</comment>
<name>A0A285T910_9HYPH</name>
<keyword evidence="2" id="KW-0560">Oxidoreductase</keyword>
<dbReference type="Gene3D" id="3.40.50.720">
    <property type="entry name" value="NAD(P)-binding Rossmann-like Domain"/>
    <property type="match status" value="1"/>
</dbReference>
<dbReference type="Pfam" id="PF13561">
    <property type="entry name" value="adh_short_C2"/>
    <property type="match status" value="1"/>
</dbReference>
<dbReference type="Proteomes" id="UP000219331">
    <property type="component" value="Unassembled WGS sequence"/>
</dbReference>
<dbReference type="EMBL" id="OBML01000009">
    <property type="protein sequence ID" value="SOC17876.1"/>
    <property type="molecule type" value="Genomic_DNA"/>
</dbReference>
<dbReference type="PANTHER" id="PTHR42760">
    <property type="entry name" value="SHORT-CHAIN DEHYDROGENASES/REDUCTASES FAMILY MEMBER"/>
    <property type="match status" value="1"/>
</dbReference>
<evidence type="ECO:0000256" key="1">
    <source>
        <dbReference type="ARBA" id="ARBA00006484"/>
    </source>
</evidence>
<dbReference type="InterPro" id="IPR002347">
    <property type="entry name" value="SDR_fam"/>
</dbReference>
<sequence>MALTAFVTGAAGGIGRAVAKRLAADGFSIIATDMDADRAREVVASLPGTGHVGLALDVSSEEAVIACLREVETSIAPANVLVAAAGILILDENGQRRPLTETSFEEWDKTQTINSTGTFLLLREYLRHRTRAPLDHARFVGFSSVAAQLGGYRSSSAYIASKSAILGLIKAGAREAAPLGVTVNAVAPGLIDAPMLRLSLDPSQDAEISRNIPMGRIGTPEDVAGAVSYLAGPDGAYVTGATLDINGGYRMQ</sequence>
<dbReference type="OrthoDB" id="198783at2"/>
<organism evidence="3 4">
    <name type="scientific">Stappia indica</name>
    <dbReference type="NCBI Taxonomy" id="538381"/>
    <lineage>
        <taxon>Bacteria</taxon>
        <taxon>Pseudomonadati</taxon>
        <taxon>Pseudomonadota</taxon>
        <taxon>Alphaproteobacteria</taxon>
        <taxon>Hyphomicrobiales</taxon>
        <taxon>Stappiaceae</taxon>
        <taxon>Stappia</taxon>
    </lineage>
</organism>
<evidence type="ECO:0000313" key="3">
    <source>
        <dbReference type="EMBL" id="SOC17876.1"/>
    </source>
</evidence>
<reference evidence="3 4" key="1">
    <citation type="submission" date="2017-08" db="EMBL/GenBank/DDBJ databases">
        <authorList>
            <person name="de Groot N.N."/>
        </authorList>
    </citation>
    <scope>NUCLEOTIDE SEQUENCE [LARGE SCALE GENOMIC DNA]</scope>
    <source>
        <strain evidence="3 4">USBA 352</strain>
    </source>
</reference>
<dbReference type="RefSeq" id="WP_097175680.1">
    <property type="nucleotide sequence ID" value="NZ_OBML01000009.1"/>
</dbReference>
<dbReference type="PRINTS" id="PR00081">
    <property type="entry name" value="GDHRDH"/>
</dbReference>
<keyword evidence="4" id="KW-1185">Reference proteome</keyword>